<feature type="region of interest" description="Disordered" evidence="21">
    <location>
        <begin position="738"/>
        <end position="876"/>
    </location>
</feature>
<dbReference type="Pfam" id="PF02008">
    <property type="entry name" value="zf-CXXC"/>
    <property type="match status" value="1"/>
</dbReference>
<dbReference type="SUPFAM" id="SSF52047">
    <property type="entry name" value="RNI-like"/>
    <property type="match status" value="1"/>
</dbReference>
<dbReference type="GO" id="GO:0006357">
    <property type="term" value="P:regulation of transcription by RNA polymerase II"/>
    <property type="evidence" value="ECO:0000318"/>
    <property type="project" value="GO_Central"/>
</dbReference>
<dbReference type="RefSeq" id="XP_035692199.1">
    <property type="nucleotide sequence ID" value="XM_035836306.1"/>
</dbReference>
<dbReference type="Gene3D" id="1.20.1280.50">
    <property type="match status" value="1"/>
</dbReference>
<evidence type="ECO:0000256" key="9">
    <source>
        <dbReference type="ARBA" id="ARBA00022786"/>
    </source>
</evidence>
<dbReference type="OrthoDB" id="5876800at2759"/>
<dbReference type="Pfam" id="PF16866">
    <property type="entry name" value="PHD_4"/>
    <property type="match status" value="1"/>
</dbReference>
<dbReference type="CDD" id="cd21743">
    <property type="entry name" value="CTD_KDM2A_2B-like"/>
    <property type="match status" value="1"/>
</dbReference>
<evidence type="ECO:0000256" key="1">
    <source>
        <dbReference type="ARBA" id="ARBA00001954"/>
    </source>
</evidence>
<reference evidence="25" key="1">
    <citation type="journal article" date="2020" name="Nat. Ecol. Evol.">
        <title>Deeply conserved synteny resolves early events in vertebrate evolution.</title>
        <authorList>
            <person name="Simakov O."/>
            <person name="Marletaz F."/>
            <person name="Yue J.X."/>
            <person name="O'Connell B."/>
            <person name="Jenkins J."/>
            <person name="Brandt A."/>
            <person name="Calef R."/>
            <person name="Tung C.H."/>
            <person name="Huang T.K."/>
            <person name="Schmutz J."/>
            <person name="Satoh N."/>
            <person name="Yu J.K."/>
            <person name="Putnam N.H."/>
            <person name="Green R.E."/>
            <person name="Rokhsar D.S."/>
        </authorList>
    </citation>
    <scope>NUCLEOTIDE SEQUENCE [LARGE SCALE GENOMIC DNA]</scope>
    <source>
        <strain evidence="25">S238N-H82</strain>
    </source>
</reference>
<dbReference type="Pfam" id="PF13516">
    <property type="entry name" value="LRR_6"/>
    <property type="match status" value="1"/>
</dbReference>
<evidence type="ECO:0000259" key="23">
    <source>
        <dbReference type="PROSITE" id="PS51058"/>
    </source>
</evidence>
<dbReference type="GO" id="GO:0003677">
    <property type="term" value="F:DNA binding"/>
    <property type="evidence" value="ECO:0007669"/>
    <property type="project" value="UniProtKB-KW"/>
</dbReference>
<sequence>MESKSGSGRQLRAKPPKHYDDEEEIEDEIEGKRTFSVEEKLKSDRFTEDFVEYMEGTDFGLKYFQKNGFHNPICFKNKEGLGIRIPGQEFNVNDVRQFVGSRRMVDVMDVNTQKGIEMTMQQWTKYFEQKEREKLYNVISLEFSHTRLENHVVQPKVVRQIDWVDTAWPPHLKDKQTESTNAIADMKYPKVQKYCLMSVKGCYTDFHVDFGGTSVWYHILHGGKVFWLIPPTPENLELYEKWVLSGKQGDLFFGDMVKNCARIRLEEGYTFFIPTGWIHAVYTPKDSLVFGGNFLHSFSIPAQFRVWDIEDRTHVPMKFRYPFYEEIHWYLLDQYLSCLTGKSYLNKEILDRDDEDSQEATQLKVILESKVTENVRVCAKEGRTTPVKKEKDDSEDTHDTRKQQNGHHVNGDRDKGEESKVNGGPRVGTRTRRSRVRGMEDEEDDSKSKESLLEERSESPKPAKFDKKSVSQSDFTKTKDNQSENDVEEKDTENSKTEHAGSEKAAGLGEDRQYVHLTKYELEGLGYLVDRLEKQPANKRNVPDALTDPDSLLKDVKTLLEEHKPDKEEESVTGKPSIYWPQSENRIKPVKKKTYGASSSAAKPKMKSATGNISRRRTRCRQCEACTRGDCGECHFCKDMKKYGGPGRMKQSCIRRKCLRPALPNNASCKVCGSDDRDDESDTTLMECVICGEIVHPDCLQCEGEGVVNDDLPNSWECPKCSLEGKTEKMMCRVMKRPHAAEGRSADGDSPTGKKRKESSTSSEVSDDSPKKGSTAEEIKHPGKRARSNESLRSENNRSLKKKRHHSESPRPGTSDLEKEKHGGNKKAFGKKLSGAVNGHSQPITLVKRGPPNLRRSPRGRKARPPSPARPLKLEQRVIRPRPISPPNDSMILNDGTNHPLPRKLWMLIFQNLANKELCSCMAVCKMWNRWCTFHRLNQPSDSSPQCLATCKTWNRWGNDHRLWKVIDLSYARTLNPSMLEGVVRRQPMTLDLSWTNVPRRHLSWLIQRLPTLKHLVLSGCAWSGVSALCTSTCPLLRSLNLCWAEGIKDSTMKDLLSPPADRPGAPDNRSRLRMMTDLRLAGCDVAEGTIQLLVKHMPHLSHLDLSYCTKISDSCIELLTAEGSPIRDSLTDINLMGCRKLSDDSLKLLSHCPNLLKVDVRSCAQVSPEACQQFACGREEPMAIKEDKLIMLAP</sequence>
<dbReference type="InterPro" id="IPR003347">
    <property type="entry name" value="JmjC_dom"/>
</dbReference>
<keyword evidence="6" id="KW-0433">Leucine-rich repeat</keyword>
<evidence type="ECO:0000256" key="21">
    <source>
        <dbReference type="SAM" id="MobiDB-lite"/>
    </source>
</evidence>
<dbReference type="InterPro" id="IPR019786">
    <property type="entry name" value="Zinc_finger_PHD-type_CS"/>
</dbReference>
<dbReference type="GO" id="GO:0032452">
    <property type="term" value="F:histone demethylase activity"/>
    <property type="evidence" value="ECO:0000318"/>
    <property type="project" value="GO_Central"/>
</dbReference>
<dbReference type="PANTHER" id="PTHR23123">
    <property type="entry name" value="PHD/F-BOX CONTAINING PROTEIN"/>
    <property type="match status" value="1"/>
</dbReference>
<keyword evidence="16" id="KW-0238">DNA-binding</keyword>
<evidence type="ECO:0000256" key="11">
    <source>
        <dbReference type="ARBA" id="ARBA00022853"/>
    </source>
</evidence>
<evidence type="ECO:0000256" key="13">
    <source>
        <dbReference type="ARBA" id="ARBA00023002"/>
    </source>
</evidence>
<evidence type="ECO:0000313" key="26">
    <source>
        <dbReference type="RefSeq" id="XP_035692199.1"/>
    </source>
</evidence>
<dbReference type="SMART" id="SM00558">
    <property type="entry name" value="JmjC"/>
    <property type="match status" value="1"/>
</dbReference>
<dbReference type="SMART" id="SM00249">
    <property type="entry name" value="PHD"/>
    <property type="match status" value="1"/>
</dbReference>
<dbReference type="InterPro" id="IPR013083">
    <property type="entry name" value="Znf_RING/FYVE/PHD"/>
</dbReference>
<feature type="compositionally biased region" description="Basic and acidic residues" evidence="21">
    <location>
        <begin position="492"/>
        <end position="502"/>
    </location>
</feature>
<protein>
    <recommendedName>
        <fullName evidence="4">[histone H3]-dimethyl-L-lysine(36) demethylase</fullName>
        <ecNumber evidence="4">1.14.11.27</ecNumber>
    </recommendedName>
</protein>
<feature type="compositionally biased region" description="Basic and acidic residues" evidence="21">
    <location>
        <begin position="768"/>
        <end position="798"/>
    </location>
</feature>
<evidence type="ECO:0000256" key="16">
    <source>
        <dbReference type="ARBA" id="ARBA00023125"/>
    </source>
</evidence>
<dbReference type="CDD" id="cd15555">
    <property type="entry name" value="PHD_KDM2A_2B"/>
    <property type="match status" value="1"/>
</dbReference>
<dbReference type="KEGG" id="bfo:118426751"/>
<evidence type="ECO:0000256" key="7">
    <source>
        <dbReference type="ARBA" id="ARBA00022723"/>
    </source>
</evidence>
<evidence type="ECO:0000256" key="19">
    <source>
        <dbReference type="ARBA" id="ARBA00047915"/>
    </source>
</evidence>
<dbReference type="InterPro" id="IPR006553">
    <property type="entry name" value="Leu-rich_rpt_Cys-con_subtyp"/>
</dbReference>
<dbReference type="InterPro" id="IPR001611">
    <property type="entry name" value="Leu-rich_rpt"/>
</dbReference>
<dbReference type="Gene3D" id="6.10.280.250">
    <property type="match status" value="1"/>
</dbReference>
<dbReference type="Gene3D" id="2.60.120.650">
    <property type="entry name" value="Cupin"/>
    <property type="match status" value="1"/>
</dbReference>
<dbReference type="AlphaFoldDB" id="A0A9J7M140"/>
<dbReference type="InterPro" id="IPR001810">
    <property type="entry name" value="F-box_dom"/>
</dbReference>
<comment type="similarity">
    <text evidence="3">Belongs to the JHDM1 histone demethylase family.</text>
</comment>
<evidence type="ECO:0000313" key="25">
    <source>
        <dbReference type="Proteomes" id="UP000001554"/>
    </source>
</evidence>
<dbReference type="Pfam" id="PF00646">
    <property type="entry name" value="F-box"/>
    <property type="match status" value="1"/>
</dbReference>
<dbReference type="SMART" id="SM00367">
    <property type="entry name" value="LRR_CC"/>
    <property type="match status" value="4"/>
</dbReference>
<comment type="catalytic activity">
    <reaction evidence="19">
        <text>N(6),N(6)-dimethyl-L-lysyl(36)-[histone H3] + 2 2-oxoglutarate + 2 O2 = L-lysyl(36)-[histone H3] + 2 formaldehyde + 2 succinate + 2 CO2</text>
        <dbReference type="Rhea" id="RHEA:42032"/>
        <dbReference type="Rhea" id="RHEA-COMP:9785"/>
        <dbReference type="Rhea" id="RHEA-COMP:9787"/>
        <dbReference type="ChEBI" id="CHEBI:15379"/>
        <dbReference type="ChEBI" id="CHEBI:16526"/>
        <dbReference type="ChEBI" id="CHEBI:16810"/>
        <dbReference type="ChEBI" id="CHEBI:16842"/>
        <dbReference type="ChEBI" id="CHEBI:29969"/>
        <dbReference type="ChEBI" id="CHEBI:30031"/>
        <dbReference type="ChEBI" id="CHEBI:61976"/>
        <dbReference type="EC" id="1.14.11.27"/>
    </reaction>
</comment>
<feature type="compositionally biased region" description="Basic and acidic residues" evidence="21">
    <location>
        <begin position="446"/>
        <end position="469"/>
    </location>
</feature>
<keyword evidence="17" id="KW-0804">Transcription</keyword>
<evidence type="ECO:0000256" key="17">
    <source>
        <dbReference type="ARBA" id="ARBA00023163"/>
    </source>
</evidence>
<evidence type="ECO:0000256" key="18">
    <source>
        <dbReference type="ARBA" id="ARBA00023242"/>
    </source>
</evidence>
<keyword evidence="8 20" id="KW-0863">Zinc-finger</keyword>
<dbReference type="PROSITE" id="PS01359">
    <property type="entry name" value="ZF_PHD_1"/>
    <property type="match status" value="1"/>
</dbReference>
<gene>
    <name evidence="26 27" type="primary">LOC118426751</name>
</gene>
<dbReference type="InterPro" id="IPR019787">
    <property type="entry name" value="Znf_PHD-finger"/>
</dbReference>
<dbReference type="GO" id="GO:0005634">
    <property type="term" value="C:nucleus"/>
    <property type="evidence" value="ECO:0007669"/>
    <property type="project" value="UniProtKB-SubCell"/>
</dbReference>
<dbReference type="SMART" id="SM00256">
    <property type="entry name" value="FBOX"/>
    <property type="match status" value="1"/>
</dbReference>
<evidence type="ECO:0000256" key="14">
    <source>
        <dbReference type="ARBA" id="ARBA00023004"/>
    </source>
</evidence>
<dbReference type="GO" id="GO:0140680">
    <property type="term" value="F:histone H3K36me/H3K36me2 demethylase activity"/>
    <property type="evidence" value="ECO:0007669"/>
    <property type="project" value="UniProtKB-EC"/>
</dbReference>
<evidence type="ECO:0000259" key="24">
    <source>
        <dbReference type="PROSITE" id="PS51184"/>
    </source>
</evidence>
<dbReference type="InterPro" id="IPR001965">
    <property type="entry name" value="Znf_PHD"/>
</dbReference>
<dbReference type="FunFam" id="2.60.120.650:FF:000005">
    <property type="entry name" value="lysine-specific demethylase 2A isoform X1"/>
    <property type="match status" value="1"/>
</dbReference>
<dbReference type="GO" id="GO:0003712">
    <property type="term" value="F:transcription coregulator activity"/>
    <property type="evidence" value="ECO:0000318"/>
    <property type="project" value="GO_Central"/>
</dbReference>
<keyword evidence="25" id="KW-1185">Reference proteome</keyword>
<evidence type="ECO:0000256" key="15">
    <source>
        <dbReference type="ARBA" id="ARBA00023015"/>
    </source>
</evidence>
<dbReference type="SUPFAM" id="SSF81383">
    <property type="entry name" value="F-box domain"/>
    <property type="match status" value="1"/>
</dbReference>
<dbReference type="GeneID" id="118426751"/>
<dbReference type="InterPro" id="IPR036047">
    <property type="entry name" value="F-box-like_dom_sf"/>
</dbReference>
<feature type="domain" description="CXXC-type" evidence="23">
    <location>
        <begin position="613"/>
        <end position="659"/>
    </location>
</feature>
<dbReference type="EC" id="1.14.11.27" evidence="4"/>
<dbReference type="Gene3D" id="3.80.10.10">
    <property type="entry name" value="Ribonuclease Inhibitor"/>
    <property type="match status" value="2"/>
</dbReference>
<dbReference type="RefSeq" id="XP_035692200.1">
    <property type="nucleotide sequence ID" value="XM_035836307.1"/>
</dbReference>
<organism evidence="25 26">
    <name type="scientific">Branchiostoma floridae</name>
    <name type="common">Florida lancelet</name>
    <name type="synonym">Amphioxus</name>
    <dbReference type="NCBI Taxonomy" id="7739"/>
    <lineage>
        <taxon>Eukaryota</taxon>
        <taxon>Metazoa</taxon>
        <taxon>Chordata</taxon>
        <taxon>Cephalochordata</taxon>
        <taxon>Leptocardii</taxon>
        <taxon>Amphioxiformes</taxon>
        <taxon>Branchiostomatidae</taxon>
        <taxon>Branchiostoma</taxon>
    </lineage>
</organism>
<dbReference type="GO" id="GO:0006338">
    <property type="term" value="P:chromatin remodeling"/>
    <property type="evidence" value="ECO:0000318"/>
    <property type="project" value="GO_Central"/>
</dbReference>
<feature type="region of interest" description="Disordered" evidence="21">
    <location>
        <begin position="1"/>
        <end position="27"/>
    </location>
</feature>
<comment type="cofactor">
    <cofactor evidence="1">
        <name>Fe(2+)</name>
        <dbReference type="ChEBI" id="CHEBI:29033"/>
    </cofactor>
</comment>
<keyword evidence="18" id="KW-0539">Nucleus</keyword>
<evidence type="ECO:0000256" key="5">
    <source>
        <dbReference type="ARBA" id="ARBA00022491"/>
    </source>
</evidence>
<comment type="subcellular location">
    <subcellularLocation>
        <location evidence="2">Nucleus</location>
    </subcellularLocation>
</comment>
<accession>A0A9J7M140</accession>
<evidence type="ECO:0000256" key="20">
    <source>
        <dbReference type="PROSITE-ProRule" id="PRU00509"/>
    </source>
</evidence>
<keyword evidence="5" id="KW-0678">Repressor</keyword>
<dbReference type="Pfam" id="PF17811">
    <property type="entry name" value="JHD"/>
    <property type="match status" value="1"/>
</dbReference>
<feature type="domain" description="PHD-type" evidence="22">
    <location>
        <begin position="666"/>
        <end position="724"/>
    </location>
</feature>
<keyword evidence="9" id="KW-0833">Ubl conjugation pathway</keyword>
<evidence type="ECO:0000259" key="22">
    <source>
        <dbReference type="PROSITE" id="PS50016"/>
    </source>
</evidence>
<evidence type="ECO:0000256" key="3">
    <source>
        <dbReference type="ARBA" id="ARBA00008037"/>
    </source>
</evidence>
<keyword evidence="11" id="KW-0156">Chromatin regulator</keyword>
<keyword evidence="14" id="KW-0408">Iron</keyword>
<evidence type="ECO:0000256" key="10">
    <source>
        <dbReference type="ARBA" id="ARBA00022833"/>
    </source>
</evidence>
<evidence type="ECO:0000313" key="27">
    <source>
        <dbReference type="RefSeq" id="XP_035692200.1"/>
    </source>
</evidence>
<dbReference type="SUPFAM" id="SSF57903">
    <property type="entry name" value="FYVE/PHD zinc finger"/>
    <property type="match status" value="1"/>
</dbReference>
<proteinExistence type="inferred from homology"/>
<feature type="region of interest" description="Disordered" evidence="21">
    <location>
        <begin position="381"/>
        <end position="513"/>
    </location>
</feature>
<evidence type="ECO:0000256" key="12">
    <source>
        <dbReference type="ARBA" id="ARBA00022964"/>
    </source>
</evidence>
<name>A0A9J7M140_BRAFL</name>
<keyword evidence="7" id="KW-0479">Metal-binding</keyword>
<keyword evidence="10" id="KW-0862">Zinc</keyword>
<keyword evidence="15" id="KW-0805">Transcription regulation</keyword>
<dbReference type="OMA" id="NKMQLAW"/>
<dbReference type="InterPro" id="IPR050690">
    <property type="entry name" value="JHDM1_Histone_Demethylase"/>
</dbReference>
<evidence type="ECO:0000256" key="2">
    <source>
        <dbReference type="ARBA" id="ARBA00004123"/>
    </source>
</evidence>
<evidence type="ECO:0000256" key="8">
    <source>
        <dbReference type="ARBA" id="ARBA00022771"/>
    </source>
</evidence>
<keyword evidence="13" id="KW-0560">Oxidoreductase</keyword>
<feature type="compositionally biased region" description="Basic and acidic residues" evidence="21">
    <location>
        <begin position="381"/>
        <end position="402"/>
    </location>
</feature>
<dbReference type="CDD" id="cd22122">
    <property type="entry name" value="F-box_JHDM"/>
    <property type="match status" value="1"/>
</dbReference>
<dbReference type="InterPro" id="IPR011011">
    <property type="entry name" value="Znf_FYVE_PHD"/>
</dbReference>
<reference evidence="26 27" key="2">
    <citation type="submission" date="2025-04" db="UniProtKB">
        <authorList>
            <consortium name="RefSeq"/>
        </authorList>
    </citation>
    <scope>IDENTIFICATION</scope>
    <source>
        <strain evidence="26 27">S238N-H82</strain>
        <tissue evidence="26 27">Testes</tissue>
    </source>
</reference>
<keyword evidence="12" id="KW-0223">Dioxygenase</keyword>
<dbReference type="Gene3D" id="1.20.58.1360">
    <property type="match status" value="1"/>
</dbReference>
<dbReference type="PROSITE" id="PS51058">
    <property type="entry name" value="ZF_CXXC"/>
    <property type="match status" value="1"/>
</dbReference>
<dbReference type="PROSITE" id="PS51184">
    <property type="entry name" value="JMJC"/>
    <property type="match status" value="1"/>
</dbReference>
<evidence type="ECO:0000256" key="4">
    <source>
        <dbReference type="ARBA" id="ARBA00013246"/>
    </source>
</evidence>
<dbReference type="Gene3D" id="3.30.40.10">
    <property type="entry name" value="Zinc/RING finger domain, C3HC4 (zinc finger)"/>
    <property type="match status" value="1"/>
</dbReference>
<dbReference type="GO" id="GO:0008270">
    <property type="term" value="F:zinc ion binding"/>
    <property type="evidence" value="ECO:0007669"/>
    <property type="project" value="UniProtKB-KW"/>
</dbReference>
<dbReference type="PROSITE" id="PS50016">
    <property type="entry name" value="ZF_PHD_2"/>
    <property type="match status" value="1"/>
</dbReference>
<dbReference type="InterPro" id="IPR041070">
    <property type="entry name" value="JHD"/>
</dbReference>
<dbReference type="SUPFAM" id="SSF51197">
    <property type="entry name" value="Clavaminate synthase-like"/>
    <property type="match status" value="1"/>
</dbReference>
<dbReference type="InterPro" id="IPR002857">
    <property type="entry name" value="Znf_CXXC"/>
</dbReference>
<dbReference type="Proteomes" id="UP000001554">
    <property type="component" value="Chromosome 11"/>
</dbReference>
<feature type="compositionally biased region" description="Basic and acidic residues" evidence="21">
    <location>
        <begin position="409"/>
        <end position="420"/>
    </location>
</feature>
<evidence type="ECO:0000256" key="6">
    <source>
        <dbReference type="ARBA" id="ARBA00022614"/>
    </source>
</evidence>
<feature type="domain" description="JmjC" evidence="24">
    <location>
        <begin position="143"/>
        <end position="311"/>
    </location>
</feature>
<dbReference type="InterPro" id="IPR032675">
    <property type="entry name" value="LRR_dom_sf"/>
</dbReference>